<dbReference type="Proteomes" id="UP000318571">
    <property type="component" value="Chromosome 1"/>
</dbReference>
<feature type="transmembrane region" description="Helical" evidence="2">
    <location>
        <begin position="520"/>
        <end position="546"/>
    </location>
</feature>
<feature type="region of interest" description="Disordered" evidence="1">
    <location>
        <begin position="251"/>
        <end position="296"/>
    </location>
</feature>
<comment type="caution">
    <text evidence="3">The sequence shown here is derived from an EMBL/GenBank/DDBJ whole genome shotgun (WGS) entry which is preliminary data.</text>
</comment>
<dbReference type="EMBL" id="VCGU01000010">
    <property type="protein sequence ID" value="TRY69337.1"/>
    <property type="molecule type" value="Genomic_DNA"/>
</dbReference>
<dbReference type="Pfam" id="PF07690">
    <property type="entry name" value="MFS_1"/>
    <property type="match status" value="2"/>
</dbReference>
<feature type="transmembrane region" description="Helical" evidence="2">
    <location>
        <begin position="56"/>
        <end position="76"/>
    </location>
</feature>
<sequence>MSPSKTTSGYRFRFEDIYGWIIVVVAFFCICIPDGILVAFGGFVNPLAKEFQVNPTTISLAASIMNGVKSLFGLVVSTLMDKYGYRIIGITGGLILAGSLLVCAFSSHVLMLVIFFGVFGGIGGAMVFLPPIILIGQYFKKRRALATTIARVGSPLGGFILVPLCNILQDLYGWRKAFLGLVGISLICPVLCGLLKMANHLDLEPVPNLARRKSFYIGVPLKSLSANSSEACSRDPRSMEMSIWRHELAPVASTDKTSSSEPATNAEDQCQRETSFKAEVEESQSNPVDTYSLSSSCNTPGTELKIRPKIVIVPPFEETMLSAHIGFEQSTDDQGSNRSRVSLEGSSLSDPSSSPFYNVNQILLAHLEMLAKRKPTRWDRFCMAFSLDLFRNPVFSFFCLANALGNASGFIPFVYLQGYMSEIDISNTLCGMVIALMQLSNALGRLPLGVVADLPTVSPILITMLLWILSGITVTMFTLLNRVELFVICGILYGLGNTALSIQSVVLLDILEEMNRLPDAFGLLLFLEGVTKTILPPLSGYCASFFSCPELVFYWSAVGFALSASSCFTAHVLAKQEKNEPGGRVTFV</sequence>
<dbReference type="InterPro" id="IPR050327">
    <property type="entry name" value="Proton-linked_MCT"/>
</dbReference>
<evidence type="ECO:0000256" key="1">
    <source>
        <dbReference type="SAM" id="MobiDB-lite"/>
    </source>
</evidence>
<feature type="transmembrane region" description="Helical" evidence="2">
    <location>
        <begin position="113"/>
        <end position="136"/>
    </location>
</feature>
<feature type="compositionally biased region" description="Low complexity" evidence="1">
    <location>
        <begin position="342"/>
        <end position="352"/>
    </location>
</feature>
<dbReference type="OMA" id="SIWRHEL"/>
<feature type="compositionally biased region" description="Polar residues" evidence="1">
    <location>
        <begin position="254"/>
        <end position="268"/>
    </location>
</feature>
<keyword evidence="4" id="KW-1185">Reference proteome</keyword>
<feature type="transmembrane region" description="Helical" evidence="2">
    <location>
        <begin position="485"/>
        <end position="508"/>
    </location>
</feature>
<feature type="region of interest" description="Disordered" evidence="1">
    <location>
        <begin position="327"/>
        <end position="352"/>
    </location>
</feature>
<dbReference type="InterPro" id="IPR036259">
    <property type="entry name" value="MFS_trans_sf"/>
</dbReference>
<feature type="transmembrane region" description="Helical" evidence="2">
    <location>
        <begin position="456"/>
        <end position="479"/>
    </location>
</feature>
<feature type="transmembrane region" description="Helical" evidence="2">
    <location>
        <begin position="148"/>
        <end position="171"/>
    </location>
</feature>
<keyword evidence="2" id="KW-1133">Transmembrane helix</keyword>
<dbReference type="PANTHER" id="PTHR11360">
    <property type="entry name" value="MONOCARBOXYLATE TRANSPORTER"/>
    <property type="match status" value="1"/>
</dbReference>
<keyword evidence="2" id="KW-0472">Membrane</keyword>
<feature type="compositionally biased region" description="Polar residues" evidence="1">
    <location>
        <begin position="283"/>
        <end position="296"/>
    </location>
</feature>
<proteinExistence type="predicted"/>
<feature type="transmembrane region" description="Helical" evidence="2">
    <location>
        <begin position="177"/>
        <end position="195"/>
    </location>
</feature>
<feature type="transmembrane region" description="Helical" evidence="2">
    <location>
        <begin position="83"/>
        <end position="107"/>
    </location>
</feature>
<evidence type="ECO:0000313" key="4">
    <source>
        <dbReference type="Proteomes" id="UP000318571"/>
    </source>
</evidence>
<feature type="transmembrane region" description="Helical" evidence="2">
    <location>
        <begin position="20"/>
        <end position="44"/>
    </location>
</feature>
<evidence type="ECO:0008006" key="5">
    <source>
        <dbReference type="Google" id="ProtNLM"/>
    </source>
</evidence>
<dbReference type="PANTHER" id="PTHR11360:SF286">
    <property type="entry name" value="GH22266P"/>
    <property type="match status" value="1"/>
</dbReference>
<dbReference type="GO" id="GO:0008028">
    <property type="term" value="F:monocarboxylic acid transmembrane transporter activity"/>
    <property type="evidence" value="ECO:0007669"/>
    <property type="project" value="TreeGrafter"/>
</dbReference>
<feature type="transmembrane region" description="Helical" evidence="2">
    <location>
        <begin position="552"/>
        <end position="574"/>
    </location>
</feature>
<evidence type="ECO:0000313" key="3">
    <source>
        <dbReference type="EMBL" id="TRY69337.1"/>
    </source>
</evidence>
<evidence type="ECO:0000256" key="2">
    <source>
        <dbReference type="SAM" id="Phobius"/>
    </source>
</evidence>
<accession>A0A553NV80</accession>
<feature type="transmembrane region" description="Helical" evidence="2">
    <location>
        <begin position="381"/>
        <end position="405"/>
    </location>
</feature>
<dbReference type="AlphaFoldDB" id="A0A553NV80"/>
<organism evidence="3 4">
    <name type="scientific">Tigriopus californicus</name>
    <name type="common">Marine copepod</name>
    <dbReference type="NCBI Taxonomy" id="6832"/>
    <lineage>
        <taxon>Eukaryota</taxon>
        <taxon>Metazoa</taxon>
        <taxon>Ecdysozoa</taxon>
        <taxon>Arthropoda</taxon>
        <taxon>Crustacea</taxon>
        <taxon>Multicrustacea</taxon>
        <taxon>Hexanauplia</taxon>
        <taxon>Copepoda</taxon>
        <taxon>Harpacticoida</taxon>
        <taxon>Harpacticidae</taxon>
        <taxon>Tigriopus</taxon>
    </lineage>
</organism>
<gene>
    <name evidence="3" type="ORF">TCAL_10737</name>
</gene>
<feature type="compositionally biased region" description="Basic and acidic residues" evidence="1">
    <location>
        <begin position="269"/>
        <end position="280"/>
    </location>
</feature>
<reference evidence="3 4" key="1">
    <citation type="journal article" date="2018" name="Nat. Ecol. Evol.">
        <title>Genomic signatures of mitonuclear coevolution across populations of Tigriopus californicus.</title>
        <authorList>
            <person name="Barreto F.S."/>
            <person name="Watson E.T."/>
            <person name="Lima T.G."/>
            <person name="Willett C.S."/>
            <person name="Edmands S."/>
            <person name="Li W."/>
            <person name="Burton R.S."/>
        </authorList>
    </citation>
    <scope>NUCLEOTIDE SEQUENCE [LARGE SCALE GENOMIC DNA]</scope>
    <source>
        <strain evidence="3 4">San Diego</strain>
    </source>
</reference>
<dbReference type="Gene3D" id="1.20.1250.20">
    <property type="entry name" value="MFS general substrate transporter like domains"/>
    <property type="match status" value="2"/>
</dbReference>
<feature type="compositionally biased region" description="Polar residues" evidence="1">
    <location>
        <begin position="328"/>
        <end position="340"/>
    </location>
</feature>
<name>A0A553NV80_TIGCA</name>
<protein>
    <recommendedName>
        <fullName evidence="5">Major facilitator superfamily (MFS) profile domain-containing protein</fullName>
    </recommendedName>
</protein>
<dbReference type="SUPFAM" id="SSF103473">
    <property type="entry name" value="MFS general substrate transporter"/>
    <property type="match status" value="1"/>
</dbReference>
<dbReference type="InterPro" id="IPR011701">
    <property type="entry name" value="MFS"/>
</dbReference>
<keyword evidence="2" id="KW-0812">Transmembrane</keyword>